<reference evidence="4" key="1">
    <citation type="journal article" date="2021" name="PeerJ">
        <title>Extensive microbial diversity within the chicken gut microbiome revealed by metagenomics and culture.</title>
        <authorList>
            <person name="Gilroy R."/>
            <person name="Ravi A."/>
            <person name="Getino M."/>
            <person name="Pursley I."/>
            <person name="Horton D.L."/>
            <person name="Alikhan N.F."/>
            <person name="Baker D."/>
            <person name="Gharbi K."/>
            <person name="Hall N."/>
            <person name="Watson M."/>
            <person name="Adriaenssens E.M."/>
            <person name="Foster-Nyarko E."/>
            <person name="Jarju S."/>
            <person name="Secka A."/>
            <person name="Antonio M."/>
            <person name="Oren A."/>
            <person name="Chaudhuri R.R."/>
            <person name="La Ragione R."/>
            <person name="Hildebrand F."/>
            <person name="Pallen M.J."/>
        </authorList>
    </citation>
    <scope>NUCLEOTIDE SEQUENCE</scope>
    <source>
        <strain evidence="4">7318</strain>
    </source>
</reference>
<dbReference type="PROSITE" id="PS51257">
    <property type="entry name" value="PROKAR_LIPOPROTEIN"/>
    <property type="match status" value="1"/>
</dbReference>
<organism evidence="4 5">
    <name type="scientific">Megamonas hypermegale</name>
    <dbReference type="NCBI Taxonomy" id="158847"/>
    <lineage>
        <taxon>Bacteria</taxon>
        <taxon>Bacillati</taxon>
        <taxon>Bacillota</taxon>
        <taxon>Negativicutes</taxon>
        <taxon>Selenomonadales</taxon>
        <taxon>Selenomonadaceae</taxon>
        <taxon>Megamonas</taxon>
    </lineage>
</organism>
<dbReference type="PANTHER" id="PTHR30024">
    <property type="entry name" value="ALIPHATIC SULFONATES-BINDING PROTEIN-RELATED"/>
    <property type="match status" value="1"/>
</dbReference>
<protein>
    <submittedName>
        <fullName evidence="4">MetQ/NlpA family ABC transporter substrate-binding protein</fullName>
    </submittedName>
</protein>
<proteinExistence type="inferred from homology"/>
<reference evidence="4" key="2">
    <citation type="submission" date="2021-09" db="EMBL/GenBank/DDBJ databases">
        <authorList>
            <person name="Gilroy R."/>
        </authorList>
    </citation>
    <scope>NUCLEOTIDE SEQUENCE</scope>
    <source>
        <strain evidence="4">7318</strain>
    </source>
</reference>
<evidence type="ECO:0000259" key="3">
    <source>
        <dbReference type="SMART" id="SM00062"/>
    </source>
</evidence>
<evidence type="ECO:0000313" key="4">
    <source>
        <dbReference type="EMBL" id="HJF85588.1"/>
    </source>
</evidence>
<feature type="chain" id="PRO_5039238799" evidence="2">
    <location>
        <begin position="22"/>
        <end position="319"/>
    </location>
</feature>
<dbReference type="Pfam" id="PF13379">
    <property type="entry name" value="NMT1_2"/>
    <property type="match status" value="1"/>
</dbReference>
<feature type="domain" description="Solute-binding protein family 3/N-terminal" evidence="3">
    <location>
        <begin position="39"/>
        <end position="251"/>
    </location>
</feature>
<dbReference type="EMBL" id="DYVR01000224">
    <property type="protein sequence ID" value="HJF85588.1"/>
    <property type="molecule type" value="Genomic_DNA"/>
</dbReference>
<keyword evidence="2" id="KW-0732">Signal</keyword>
<feature type="signal peptide" evidence="2">
    <location>
        <begin position="1"/>
        <end position="21"/>
    </location>
</feature>
<comment type="caution">
    <text evidence="4">The sequence shown here is derived from an EMBL/GenBank/DDBJ whole genome shotgun (WGS) entry which is preliminary data.</text>
</comment>
<comment type="similarity">
    <text evidence="1">Belongs to the bacterial solute-binding protein SsuA/TauA family.</text>
</comment>
<evidence type="ECO:0000256" key="2">
    <source>
        <dbReference type="SAM" id="SignalP"/>
    </source>
</evidence>
<dbReference type="AlphaFoldDB" id="A0A921L8B5"/>
<dbReference type="InterPro" id="IPR001638">
    <property type="entry name" value="Solute-binding_3/MltF_N"/>
</dbReference>
<sequence length="319" mass="34653">MKKLFSLILCLGLLLVAGCSSDTQQGADNAQEKAGGDTVLKVGLMPDIDSVPFIIAQEKGFFKDEGVTVELQHFKSAMDRDSALQSGNLDGGVSDMLAAGFAKAGGFDVKMTSMTDGNYCLIAGTANNAASISEMKGQNISVSKNTIIEFVLDQMLAQNQMNEADINKTVIPQIPTRLEMLQNGKLDAAVLPEPMGSIAVKNGCHMVNSSEAMQINPGVMVFTADSVENKTEQIKAMYRAYNRAVEYLNNTPQTEYMDLVIEKAGLPPATKDALTMPKYHEAALPSKDAWEKSIQWLNQKELVKETYSYDDMVSDILGK</sequence>
<evidence type="ECO:0000313" key="5">
    <source>
        <dbReference type="Proteomes" id="UP000780768"/>
    </source>
</evidence>
<evidence type="ECO:0000256" key="1">
    <source>
        <dbReference type="ARBA" id="ARBA00010742"/>
    </source>
</evidence>
<dbReference type="RefSeq" id="WP_289547168.1">
    <property type="nucleotide sequence ID" value="NZ_CAKMHU010000002.1"/>
</dbReference>
<dbReference type="SUPFAM" id="SSF53850">
    <property type="entry name" value="Periplasmic binding protein-like II"/>
    <property type="match status" value="1"/>
</dbReference>
<dbReference type="Proteomes" id="UP000780768">
    <property type="component" value="Unassembled WGS sequence"/>
</dbReference>
<dbReference type="Gene3D" id="3.40.190.10">
    <property type="entry name" value="Periplasmic binding protein-like II"/>
    <property type="match status" value="2"/>
</dbReference>
<gene>
    <name evidence="4" type="ORF">K8V65_08010</name>
</gene>
<name>A0A921L8B5_9FIRM</name>
<dbReference type="SMART" id="SM00062">
    <property type="entry name" value="PBPb"/>
    <property type="match status" value="1"/>
</dbReference>
<accession>A0A921L8B5</accession>